<dbReference type="PANTHER" id="PTHR16861:SF4">
    <property type="entry name" value="SH3 DOMAIN PROTEIN (AFU_ORTHOLOGUE AFUA_1G13610)"/>
    <property type="match status" value="1"/>
</dbReference>
<evidence type="ECO:0000256" key="4">
    <source>
        <dbReference type="ARBA" id="ARBA00022525"/>
    </source>
</evidence>
<comment type="similarity">
    <text evidence="3">Belongs to the RBT5 family.</text>
</comment>
<dbReference type="InterPro" id="IPR008427">
    <property type="entry name" value="Extracellular_membr_CFEM_dom"/>
</dbReference>
<evidence type="ECO:0000259" key="13">
    <source>
        <dbReference type="PROSITE" id="PS52012"/>
    </source>
</evidence>
<accession>A0AAV9VI08</accession>
<keyword evidence="15" id="KW-1185">Reference proteome</keyword>
<keyword evidence="9" id="KW-0408">Iron</keyword>
<protein>
    <recommendedName>
        <fullName evidence="13">CFEM domain-containing protein</fullName>
    </recommendedName>
</protein>
<comment type="subcellular location">
    <subcellularLocation>
        <location evidence="1">Membrane</location>
        <topology evidence="1">Lipid-anchor</topology>
        <topology evidence="1">GPI-anchor</topology>
    </subcellularLocation>
    <subcellularLocation>
        <location evidence="2">Secreted</location>
    </subcellularLocation>
</comment>
<sequence length="250" mass="25257">MRTMYSSIPAIPLLLISTLLFARCAFAQDLGRITPCAVSCILSSVDPGCANSDFACICASPEFRPVQCISSLCRPEDFRGAAVSVQDFCTEVGVGIDIALGDTPVFNTPGNTPTPNPTPVPSTANPSPTPETTPTPTFDPDPLPTPPPPSSTTSLDGVANPINGEPTGEPTGDPTAVASSGGSKLSTGAIAGIAVGVGVAVISLVVAAYMLTRMRGKGHASRGLLGSAEPGAPEFGGIGPDNDLPGQLVR</sequence>
<evidence type="ECO:0000256" key="6">
    <source>
        <dbReference type="ARBA" id="ARBA00022729"/>
    </source>
</evidence>
<dbReference type="GO" id="GO:0005576">
    <property type="term" value="C:extracellular region"/>
    <property type="evidence" value="ECO:0007669"/>
    <property type="project" value="UniProtKB-SubCell"/>
</dbReference>
<keyword evidence="9" id="KW-0479">Metal-binding</keyword>
<evidence type="ECO:0000256" key="2">
    <source>
        <dbReference type="ARBA" id="ARBA00004613"/>
    </source>
</evidence>
<keyword evidence="5" id="KW-0325">Glycoprotein</keyword>
<gene>
    <name evidence="14" type="ORF">TWF730_005311</name>
</gene>
<evidence type="ECO:0000256" key="12">
    <source>
        <dbReference type="SAM" id="SignalP"/>
    </source>
</evidence>
<feature type="region of interest" description="Disordered" evidence="10">
    <location>
        <begin position="105"/>
        <end position="182"/>
    </location>
</feature>
<feature type="compositionally biased region" description="Pro residues" evidence="10">
    <location>
        <begin position="127"/>
        <end position="150"/>
    </location>
</feature>
<evidence type="ECO:0000313" key="15">
    <source>
        <dbReference type="Proteomes" id="UP001373714"/>
    </source>
</evidence>
<proteinExistence type="inferred from homology"/>
<keyword evidence="7 9" id="KW-1015">Disulfide bond</keyword>
<dbReference type="PANTHER" id="PTHR16861">
    <property type="entry name" value="GLYCOPROTEIN 38"/>
    <property type="match status" value="1"/>
</dbReference>
<evidence type="ECO:0000256" key="7">
    <source>
        <dbReference type="ARBA" id="ARBA00023157"/>
    </source>
</evidence>
<keyword evidence="6 12" id="KW-0732">Signal</keyword>
<feature type="region of interest" description="Disordered" evidence="10">
    <location>
        <begin position="220"/>
        <end position="250"/>
    </location>
</feature>
<feature type="binding site" description="axial binding residue" evidence="9">
    <location>
        <position position="53"/>
    </location>
    <ligand>
        <name>heme</name>
        <dbReference type="ChEBI" id="CHEBI:30413"/>
    </ligand>
    <ligandPart>
        <name>Fe</name>
        <dbReference type="ChEBI" id="CHEBI:18248"/>
    </ligandPart>
</feature>
<comment type="caution">
    <text evidence="14">The sequence shown here is derived from an EMBL/GenBank/DDBJ whole genome shotgun (WGS) entry which is preliminary data.</text>
</comment>
<dbReference type="Pfam" id="PF05730">
    <property type="entry name" value="CFEM"/>
    <property type="match status" value="1"/>
</dbReference>
<keyword evidence="8" id="KW-0449">Lipoprotein</keyword>
<dbReference type="EMBL" id="JAVHNS010000002">
    <property type="protein sequence ID" value="KAK6361590.1"/>
    <property type="molecule type" value="Genomic_DNA"/>
</dbReference>
<comment type="caution">
    <text evidence="9">Lacks conserved residue(s) required for the propagation of feature annotation.</text>
</comment>
<dbReference type="AlphaFoldDB" id="A0AAV9VI08"/>
<keyword evidence="11" id="KW-1133">Transmembrane helix</keyword>
<evidence type="ECO:0000256" key="1">
    <source>
        <dbReference type="ARBA" id="ARBA00004589"/>
    </source>
</evidence>
<evidence type="ECO:0000256" key="10">
    <source>
        <dbReference type="SAM" id="MobiDB-lite"/>
    </source>
</evidence>
<feature type="disulfide bond" evidence="9">
    <location>
        <begin position="49"/>
        <end position="56"/>
    </location>
</feature>
<keyword evidence="11" id="KW-0472">Membrane</keyword>
<organism evidence="14 15">
    <name type="scientific">Orbilia blumenaviensis</name>
    <dbReference type="NCBI Taxonomy" id="1796055"/>
    <lineage>
        <taxon>Eukaryota</taxon>
        <taxon>Fungi</taxon>
        <taxon>Dikarya</taxon>
        <taxon>Ascomycota</taxon>
        <taxon>Pezizomycotina</taxon>
        <taxon>Orbiliomycetes</taxon>
        <taxon>Orbiliales</taxon>
        <taxon>Orbiliaceae</taxon>
        <taxon>Orbilia</taxon>
    </lineage>
</organism>
<feature type="domain" description="CFEM" evidence="13">
    <location>
        <begin position="8"/>
        <end position="123"/>
    </location>
</feature>
<name>A0AAV9VI08_9PEZI</name>
<feature type="signal peptide" evidence="12">
    <location>
        <begin position="1"/>
        <end position="27"/>
    </location>
</feature>
<evidence type="ECO:0000256" key="11">
    <source>
        <dbReference type="SAM" id="Phobius"/>
    </source>
</evidence>
<dbReference type="GO" id="GO:0046872">
    <property type="term" value="F:metal ion binding"/>
    <property type="evidence" value="ECO:0007669"/>
    <property type="project" value="UniProtKB-UniRule"/>
</dbReference>
<feature type="chain" id="PRO_5043776745" description="CFEM domain-containing protein" evidence="12">
    <location>
        <begin position="28"/>
        <end position="250"/>
    </location>
</feature>
<evidence type="ECO:0000256" key="5">
    <source>
        <dbReference type="ARBA" id="ARBA00022622"/>
    </source>
</evidence>
<feature type="transmembrane region" description="Helical" evidence="11">
    <location>
        <begin position="189"/>
        <end position="212"/>
    </location>
</feature>
<keyword evidence="9" id="KW-0349">Heme</keyword>
<evidence type="ECO:0000313" key="14">
    <source>
        <dbReference type="EMBL" id="KAK6361590.1"/>
    </source>
</evidence>
<keyword evidence="11" id="KW-0812">Transmembrane</keyword>
<evidence type="ECO:0000256" key="8">
    <source>
        <dbReference type="ARBA" id="ARBA00023288"/>
    </source>
</evidence>
<dbReference type="PROSITE" id="PS52012">
    <property type="entry name" value="CFEM"/>
    <property type="match status" value="1"/>
</dbReference>
<keyword evidence="5" id="KW-0336">GPI-anchor</keyword>
<reference evidence="14 15" key="1">
    <citation type="submission" date="2019-10" db="EMBL/GenBank/DDBJ databases">
        <authorList>
            <person name="Palmer J.M."/>
        </authorList>
    </citation>
    <scope>NUCLEOTIDE SEQUENCE [LARGE SCALE GENOMIC DNA]</scope>
    <source>
        <strain evidence="14 15">TWF730</strain>
    </source>
</reference>
<dbReference type="GO" id="GO:0098552">
    <property type="term" value="C:side of membrane"/>
    <property type="evidence" value="ECO:0007669"/>
    <property type="project" value="UniProtKB-KW"/>
</dbReference>
<evidence type="ECO:0000256" key="9">
    <source>
        <dbReference type="PROSITE-ProRule" id="PRU01356"/>
    </source>
</evidence>
<evidence type="ECO:0000256" key="3">
    <source>
        <dbReference type="ARBA" id="ARBA00010031"/>
    </source>
</evidence>
<keyword evidence="4" id="KW-0964">Secreted</keyword>
<dbReference type="Proteomes" id="UP001373714">
    <property type="component" value="Unassembled WGS sequence"/>
</dbReference>